<dbReference type="Proteomes" id="UP000436088">
    <property type="component" value="Unassembled WGS sequence"/>
</dbReference>
<keyword evidence="3" id="KW-1185">Reference proteome</keyword>
<dbReference type="EMBL" id="VEPZ02000867">
    <property type="protein sequence ID" value="KAE8714855.1"/>
    <property type="molecule type" value="Genomic_DNA"/>
</dbReference>
<protein>
    <submittedName>
        <fullName evidence="2">Uncharacterized protein</fullName>
    </submittedName>
</protein>
<reference evidence="2" key="1">
    <citation type="submission" date="2019-09" db="EMBL/GenBank/DDBJ databases">
        <title>Draft genome information of white flower Hibiscus syriacus.</title>
        <authorList>
            <person name="Kim Y.-M."/>
        </authorList>
    </citation>
    <scope>NUCLEOTIDE SEQUENCE [LARGE SCALE GENOMIC DNA]</scope>
    <source>
        <strain evidence="2">YM2019G1</strain>
    </source>
</reference>
<gene>
    <name evidence="2" type="ORF">F3Y22_tig00110187pilonHSYRG00143</name>
</gene>
<proteinExistence type="predicted"/>
<evidence type="ECO:0000256" key="1">
    <source>
        <dbReference type="SAM" id="SignalP"/>
    </source>
</evidence>
<accession>A0A6A3BFI1</accession>
<evidence type="ECO:0000313" key="2">
    <source>
        <dbReference type="EMBL" id="KAE8714855.1"/>
    </source>
</evidence>
<organism evidence="2 3">
    <name type="scientific">Hibiscus syriacus</name>
    <name type="common">Rose of Sharon</name>
    <dbReference type="NCBI Taxonomy" id="106335"/>
    <lineage>
        <taxon>Eukaryota</taxon>
        <taxon>Viridiplantae</taxon>
        <taxon>Streptophyta</taxon>
        <taxon>Embryophyta</taxon>
        <taxon>Tracheophyta</taxon>
        <taxon>Spermatophyta</taxon>
        <taxon>Magnoliopsida</taxon>
        <taxon>eudicotyledons</taxon>
        <taxon>Gunneridae</taxon>
        <taxon>Pentapetalae</taxon>
        <taxon>rosids</taxon>
        <taxon>malvids</taxon>
        <taxon>Malvales</taxon>
        <taxon>Malvaceae</taxon>
        <taxon>Malvoideae</taxon>
        <taxon>Hibiscus</taxon>
    </lineage>
</organism>
<evidence type="ECO:0000313" key="3">
    <source>
        <dbReference type="Proteomes" id="UP000436088"/>
    </source>
</evidence>
<comment type="caution">
    <text evidence="2">The sequence shown here is derived from an EMBL/GenBank/DDBJ whole genome shotgun (WGS) entry which is preliminary data.</text>
</comment>
<keyword evidence="1" id="KW-0732">Signal</keyword>
<sequence length="136" mass="15100">MAKKKSWFSLVKMFFLIETIAKTEKKENWRKWMLGSSRTKRLTAPIKDEHIVAEEVVSAAQVAAEIVPLADTHQSEYICKESSVGAEGDSEASSNHLRNGCEMTSNDYSKMLTVDTEHSVSGLCKEIPSGGRHLAI</sequence>
<feature type="signal peptide" evidence="1">
    <location>
        <begin position="1"/>
        <end position="21"/>
    </location>
</feature>
<dbReference type="AlphaFoldDB" id="A0A6A3BFI1"/>
<feature type="chain" id="PRO_5025484613" evidence="1">
    <location>
        <begin position="22"/>
        <end position="136"/>
    </location>
</feature>
<name>A0A6A3BFI1_HIBSY</name>